<dbReference type="GeneID" id="120267237"/>
<dbReference type="RefSeq" id="XP_039130857.1">
    <property type="nucleotide sequence ID" value="XM_039274923.1"/>
</dbReference>
<dbReference type="PANTHER" id="PTHR31677">
    <property type="entry name" value="AP2 DOMAIN CLASS TRANSCRIPTION FACTOR"/>
    <property type="match status" value="1"/>
</dbReference>
<proteinExistence type="predicted"/>
<organism evidence="8 9">
    <name type="scientific">Dioscorea cayennensis subsp. rotundata</name>
    <name type="common">White Guinea yam</name>
    <name type="synonym">Dioscorea rotundata</name>
    <dbReference type="NCBI Taxonomy" id="55577"/>
    <lineage>
        <taxon>Eukaryota</taxon>
        <taxon>Viridiplantae</taxon>
        <taxon>Streptophyta</taxon>
        <taxon>Embryophyta</taxon>
        <taxon>Tracheophyta</taxon>
        <taxon>Spermatophyta</taxon>
        <taxon>Magnoliopsida</taxon>
        <taxon>Liliopsida</taxon>
        <taxon>Dioscoreales</taxon>
        <taxon>Dioscoreaceae</taxon>
        <taxon>Dioscorea</taxon>
    </lineage>
</organism>
<accession>A0AB40BW19</accession>
<dbReference type="GO" id="GO:0003677">
    <property type="term" value="F:DNA binding"/>
    <property type="evidence" value="ECO:0007669"/>
    <property type="project" value="UniProtKB-KW"/>
</dbReference>
<dbReference type="PRINTS" id="PR00367">
    <property type="entry name" value="ETHRSPELEMNT"/>
</dbReference>
<dbReference type="GO" id="GO:0003700">
    <property type="term" value="F:DNA-binding transcription factor activity"/>
    <property type="evidence" value="ECO:0007669"/>
    <property type="project" value="InterPro"/>
</dbReference>
<keyword evidence="5" id="KW-0539">Nucleus</keyword>
<protein>
    <submittedName>
        <fullName evidence="9">Ethylene-responsive transcription factor LEP-like</fullName>
    </submittedName>
</protein>
<dbReference type="PROSITE" id="PS51032">
    <property type="entry name" value="AP2_ERF"/>
    <property type="match status" value="1"/>
</dbReference>
<evidence type="ECO:0000256" key="6">
    <source>
        <dbReference type="SAM" id="MobiDB-lite"/>
    </source>
</evidence>
<evidence type="ECO:0000256" key="5">
    <source>
        <dbReference type="ARBA" id="ARBA00023242"/>
    </source>
</evidence>
<keyword evidence="2" id="KW-0805">Transcription regulation</keyword>
<dbReference type="Gene3D" id="3.30.730.10">
    <property type="entry name" value="AP2/ERF domain"/>
    <property type="match status" value="1"/>
</dbReference>
<evidence type="ECO:0000259" key="7">
    <source>
        <dbReference type="PROSITE" id="PS51032"/>
    </source>
</evidence>
<evidence type="ECO:0000256" key="3">
    <source>
        <dbReference type="ARBA" id="ARBA00023125"/>
    </source>
</evidence>
<dbReference type="GO" id="GO:0005634">
    <property type="term" value="C:nucleus"/>
    <property type="evidence" value="ECO:0007669"/>
    <property type="project" value="UniProtKB-SubCell"/>
</dbReference>
<dbReference type="SMART" id="SM00380">
    <property type="entry name" value="AP2"/>
    <property type="match status" value="1"/>
</dbReference>
<dbReference type="Pfam" id="PF00847">
    <property type="entry name" value="AP2"/>
    <property type="match status" value="1"/>
</dbReference>
<evidence type="ECO:0000313" key="9">
    <source>
        <dbReference type="RefSeq" id="XP_039130857.1"/>
    </source>
</evidence>
<dbReference type="Proteomes" id="UP001515500">
    <property type="component" value="Chromosome 8"/>
</dbReference>
<dbReference type="AlphaFoldDB" id="A0AB40BW19"/>
<keyword evidence="8" id="KW-1185">Reference proteome</keyword>
<evidence type="ECO:0000256" key="1">
    <source>
        <dbReference type="ARBA" id="ARBA00004123"/>
    </source>
</evidence>
<gene>
    <name evidence="9" type="primary">LOC120267237</name>
</gene>
<dbReference type="SUPFAM" id="SSF54171">
    <property type="entry name" value="DNA-binding domain"/>
    <property type="match status" value="1"/>
</dbReference>
<evidence type="ECO:0000256" key="2">
    <source>
        <dbReference type="ARBA" id="ARBA00023015"/>
    </source>
</evidence>
<evidence type="ECO:0000313" key="8">
    <source>
        <dbReference type="Proteomes" id="UP001515500"/>
    </source>
</evidence>
<keyword evidence="3" id="KW-0238">DNA-binding</keyword>
<reference evidence="9" key="1">
    <citation type="submission" date="2025-08" db="UniProtKB">
        <authorList>
            <consortium name="RefSeq"/>
        </authorList>
    </citation>
    <scope>IDENTIFICATION</scope>
</reference>
<dbReference type="CDD" id="cd00018">
    <property type="entry name" value="AP2"/>
    <property type="match status" value="1"/>
</dbReference>
<dbReference type="InterPro" id="IPR016177">
    <property type="entry name" value="DNA-bd_dom_sf"/>
</dbReference>
<dbReference type="PANTHER" id="PTHR31677:SF87">
    <property type="entry name" value="ETHYLENE-RESPONSIVE TRANSCRIPTION FACTOR ERF088"/>
    <property type="match status" value="1"/>
</dbReference>
<sequence>MDIPDLQCIRPSRHQRRRSKGSGGYLGVRRRQSGRYAAEITNPYTKKRHWLGTFDTPEEAALAYDTSSITFSGIDKAQTNFFYMFPPMPSPSPPIPPPPPPLPSPLPPPPPPLLEEKKEYCFEYNFDISDHDDDWINITTILQSFGQSNASLSSLIL</sequence>
<dbReference type="InterPro" id="IPR036955">
    <property type="entry name" value="AP2/ERF_dom_sf"/>
</dbReference>
<name>A0AB40BW19_DIOCR</name>
<evidence type="ECO:0000256" key="4">
    <source>
        <dbReference type="ARBA" id="ARBA00023163"/>
    </source>
</evidence>
<comment type="subcellular location">
    <subcellularLocation>
        <location evidence="1">Nucleus</location>
    </subcellularLocation>
</comment>
<dbReference type="InterPro" id="IPR001471">
    <property type="entry name" value="AP2/ERF_dom"/>
</dbReference>
<keyword evidence="4" id="KW-0804">Transcription</keyword>
<feature type="region of interest" description="Disordered" evidence="6">
    <location>
        <begin position="87"/>
        <end position="111"/>
    </location>
</feature>
<feature type="domain" description="AP2/ERF" evidence="7">
    <location>
        <begin position="24"/>
        <end position="82"/>
    </location>
</feature>